<gene>
    <name evidence="4" type="ORF">SAMN05444581_101495</name>
</gene>
<evidence type="ECO:0000256" key="1">
    <source>
        <dbReference type="ARBA" id="ARBA00006484"/>
    </source>
</evidence>
<evidence type="ECO:0000256" key="3">
    <source>
        <dbReference type="RuleBase" id="RU000363"/>
    </source>
</evidence>
<proteinExistence type="inferred from homology"/>
<dbReference type="InterPro" id="IPR020904">
    <property type="entry name" value="Sc_DH/Rdtase_CS"/>
</dbReference>
<reference evidence="4 5" key="1">
    <citation type="submission" date="2016-10" db="EMBL/GenBank/DDBJ databases">
        <authorList>
            <person name="de Groot N.N."/>
        </authorList>
    </citation>
    <scope>NUCLEOTIDE SEQUENCE [LARGE SCALE GENOMIC DNA]</scope>
    <source>
        <strain evidence="4 5">NE2</strain>
    </source>
</reference>
<evidence type="ECO:0000256" key="2">
    <source>
        <dbReference type="ARBA" id="ARBA00023002"/>
    </source>
</evidence>
<dbReference type="Pfam" id="PF00106">
    <property type="entry name" value="adh_short"/>
    <property type="match status" value="1"/>
</dbReference>
<dbReference type="AlphaFoldDB" id="A0A1I3WET0"/>
<accession>A0A1I3WET0</accession>
<dbReference type="GO" id="GO:0016491">
    <property type="term" value="F:oxidoreductase activity"/>
    <property type="evidence" value="ECO:0007669"/>
    <property type="project" value="UniProtKB-KW"/>
</dbReference>
<protein>
    <submittedName>
        <fullName evidence="4">Short-chain dehydrogenase</fullName>
    </submittedName>
</protein>
<comment type="similarity">
    <text evidence="1 3">Belongs to the short-chain dehydrogenases/reductases (SDR) family.</text>
</comment>
<name>A0A1I3WET0_9HYPH</name>
<dbReference type="InterPro" id="IPR036291">
    <property type="entry name" value="NAD(P)-bd_dom_sf"/>
</dbReference>
<dbReference type="PRINTS" id="PR00080">
    <property type="entry name" value="SDRFAMILY"/>
</dbReference>
<dbReference type="OrthoDB" id="335726at2"/>
<dbReference type="PANTHER" id="PTHR44196:SF1">
    <property type="entry name" value="DEHYDROGENASE_REDUCTASE SDR FAMILY MEMBER 7B"/>
    <property type="match status" value="1"/>
</dbReference>
<sequence>MRAPPQAPRSILITGASSGIGRALALAYARPGVALALIGRDEERLEAVAATARGNGAEAEIGLVNVRDQDAMARWIAARDASQPIDLCIANAGITTGLGPGDIAESPQAVRAILATNLIGVLNTVEPLIGRMCGRGRGQLAFIGSIAGLRGLPYAPAYSATKAAVHAYSESLRGRLEPCGVTVSLIVAGFVKTPLNDSIEAVKPFEITDVEAARIIQAGLDRGRAVIAFPWPLYFAARLSQLLPSRLVDKIMTRFQVKVPETQDRAN</sequence>
<keyword evidence="2" id="KW-0560">Oxidoreductase</keyword>
<dbReference type="EMBL" id="FOSN01000001">
    <property type="protein sequence ID" value="SFK04946.1"/>
    <property type="molecule type" value="Genomic_DNA"/>
</dbReference>
<dbReference type="InterPro" id="IPR002347">
    <property type="entry name" value="SDR_fam"/>
</dbReference>
<dbReference type="GO" id="GO:0016020">
    <property type="term" value="C:membrane"/>
    <property type="evidence" value="ECO:0007669"/>
    <property type="project" value="TreeGrafter"/>
</dbReference>
<dbReference type="Gene3D" id="3.40.50.720">
    <property type="entry name" value="NAD(P)-binding Rossmann-like Domain"/>
    <property type="match status" value="1"/>
</dbReference>
<dbReference type="STRING" id="1612308.SAMN05444581_101495"/>
<evidence type="ECO:0000313" key="5">
    <source>
        <dbReference type="Proteomes" id="UP000198755"/>
    </source>
</evidence>
<dbReference type="PRINTS" id="PR00081">
    <property type="entry name" value="GDHRDH"/>
</dbReference>
<organism evidence="4 5">
    <name type="scientific">Methylocapsa palsarum</name>
    <dbReference type="NCBI Taxonomy" id="1612308"/>
    <lineage>
        <taxon>Bacteria</taxon>
        <taxon>Pseudomonadati</taxon>
        <taxon>Pseudomonadota</taxon>
        <taxon>Alphaproteobacteria</taxon>
        <taxon>Hyphomicrobiales</taxon>
        <taxon>Beijerinckiaceae</taxon>
        <taxon>Methylocapsa</taxon>
    </lineage>
</organism>
<dbReference type="Proteomes" id="UP000198755">
    <property type="component" value="Unassembled WGS sequence"/>
</dbReference>
<keyword evidence="5" id="KW-1185">Reference proteome</keyword>
<dbReference type="RefSeq" id="WP_091677035.1">
    <property type="nucleotide sequence ID" value="NZ_FOSN01000001.1"/>
</dbReference>
<evidence type="ECO:0000313" key="4">
    <source>
        <dbReference type="EMBL" id="SFK04946.1"/>
    </source>
</evidence>
<dbReference type="PANTHER" id="PTHR44196">
    <property type="entry name" value="DEHYDROGENASE/REDUCTASE SDR FAMILY MEMBER 7B"/>
    <property type="match status" value="1"/>
</dbReference>
<dbReference type="SUPFAM" id="SSF51735">
    <property type="entry name" value="NAD(P)-binding Rossmann-fold domains"/>
    <property type="match status" value="1"/>
</dbReference>
<dbReference type="PROSITE" id="PS00061">
    <property type="entry name" value="ADH_SHORT"/>
    <property type="match status" value="1"/>
</dbReference>